<organism evidence="4 5">
    <name type="scientific">Microvirga brassicacearum</name>
    <dbReference type="NCBI Taxonomy" id="2580413"/>
    <lineage>
        <taxon>Bacteria</taxon>
        <taxon>Pseudomonadati</taxon>
        <taxon>Pseudomonadota</taxon>
        <taxon>Alphaproteobacteria</taxon>
        <taxon>Hyphomicrobiales</taxon>
        <taxon>Methylobacteriaceae</taxon>
        <taxon>Microvirga</taxon>
    </lineage>
</organism>
<dbReference type="Pfam" id="PF13005">
    <property type="entry name" value="zf-IS66"/>
    <property type="match status" value="1"/>
</dbReference>
<dbReference type="PANTHER" id="PTHR33678:SF1">
    <property type="entry name" value="BLL1576 PROTEIN"/>
    <property type="match status" value="1"/>
</dbReference>
<evidence type="ECO:0000256" key="1">
    <source>
        <dbReference type="SAM" id="MobiDB-lite"/>
    </source>
</evidence>
<dbReference type="EMBL" id="VCMV01000044">
    <property type="protein sequence ID" value="KAB0265081.1"/>
    <property type="molecule type" value="Genomic_DNA"/>
</dbReference>
<evidence type="ECO:0000313" key="5">
    <source>
        <dbReference type="Proteomes" id="UP000325684"/>
    </source>
</evidence>
<reference evidence="4 5" key="1">
    <citation type="journal article" date="2019" name="Microorganisms">
        <title>Genome Insights into the Novel Species Microvirga brassicacearum, a Rapeseed Endophyte with Biotechnological Potential.</title>
        <authorList>
            <person name="Jimenez-Gomez A."/>
            <person name="Saati-Santamaria Z."/>
            <person name="Igual J.M."/>
            <person name="Rivas R."/>
            <person name="Mateos P.F."/>
            <person name="Garcia-Fraile P."/>
        </authorList>
    </citation>
    <scope>NUCLEOTIDE SEQUENCE [LARGE SCALE GENOMIC DNA]</scope>
    <source>
        <strain evidence="4 5">CDVBN77</strain>
    </source>
</reference>
<dbReference type="InterPro" id="IPR024463">
    <property type="entry name" value="Transposase_TnpC_homeodom"/>
</dbReference>
<sequence length="165" mass="18217">MSLAQTPLPSDPAALRALAASLQSELTNVVGIVAEKDREIAARDAELYAKTLHVEKLKAQLAALRRARFGRSSEKLERGIEQLELLIGTLEADEAQANAPREAITARSESTKFRPGRRPLPDHLPREEVVHEAPCACPQCGGMRFGRIGQDEREILEYVPSHFKV</sequence>
<proteinExistence type="predicted"/>
<keyword evidence="5" id="KW-1185">Reference proteome</keyword>
<dbReference type="RefSeq" id="WP_420846309.1">
    <property type="nucleotide sequence ID" value="NZ_VCMV01000044.1"/>
</dbReference>
<dbReference type="PANTHER" id="PTHR33678">
    <property type="entry name" value="BLL1576 PROTEIN"/>
    <property type="match status" value="1"/>
</dbReference>
<name>A0A5N3P609_9HYPH</name>
<protein>
    <submittedName>
        <fullName evidence="4">IS66 family transposase</fullName>
    </submittedName>
</protein>
<dbReference type="Proteomes" id="UP000325684">
    <property type="component" value="Unassembled WGS sequence"/>
</dbReference>
<feature type="region of interest" description="Disordered" evidence="1">
    <location>
        <begin position="97"/>
        <end position="123"/>
    </location>
</feature>
<feature type="domain" description="Transposase IS66 zinc-finger binding" evidence="2">
    <location>
        <begin position="134"/>
        <end position="165"/>
    </location>
</feature>
<accession>A0A5N3P609</accession>
<gene>
    <name evidence="4" type="ORF">FEZ63_20260</name>
</gene>
<evidence type="ECO:0000259" key="2">
    <source>
        <dbReference type="Pfam" id="PF13005"/>
    </source>
</evidence>
<feature type="domain" description="Transposase TnpC homeodomain" evidence="3">
    <location>
        <begin position="57"/>
        <end position="129"/>
    </location>
</feature>
<feature type="non-terminal residue" evidence="4">
    <location>
        <position position="165"/>
    </location>
</feature>
<comment type="caution">
    <text evidence="4">The sequence shown here is derived from an EMBL/GenBank/DDBJ whole genome shotgun (WGS) entry which is preliminary data.</text>
</comment>
<dbReference type="AlphaFoldDB" id="A0A5N3P609"/>
<evidence type="ECO:0000259" key="3">
    <source>
        <dbReference type="Pfam" id="PF13007"/>
    </source>
</evidence>
<evidence type="ECO:0000313" key="4">
    <source>
        <dbReference type="EMBL" id="KAB0265081.1"/>
    </source>
</evidence>
<dbReference type="InterPro" id="IPR024474">
    <property type="entry name" value="Znf_dom_IS66"/>
</dbReference>
<dbReference type="InterPro" id="IPR052344">
    <property type="entry name" value="Transposase-related"/>
</dbReference>
<dbReference type="Pfam" id="PF13007">
    <property type="entry name" value="LZ_Tnp_IS66"/>
    <property type="match status" value="1"/>
</dbReference>